<proteinExistence type="predicted"/>
<keyword evidence="2" id="KW-1185">Reference proteome</keyword>
<dbReference type="GO" id="GO:0016853">
    <property type="term" value="F:isomerase activity"/>
    <property type="evidence" value="ECO:0007669"/>
    <property type="project" value="UniProtKB-KW"/>
</dbReference>
<dbReference type="Pfam" id="PF14595">
    <property type="entry name" value="Thioredoxin_9"/>
    <property type="match status" value="1"/>
</dbReference>
<dbReference type="Gene3D" id="3.40.30.10">
    <property type="entry name" value="Glutaredoxin"/>
    <property type="match status" value="1"/>
</dbReference>
<name>A0A6I8MCF8_9FUSO</name>
<accession>A0A6I8MCF8</accession>
<dbReference type="Proteomes" id="UP000419017">
    <property type="component" value="Unassembled WGS sequence"/>
</dbReference>
<evidence type="ECO:0000313" key="2">
    <source>
        <dbReference type="Proteomes" id="UP000419017"/>
    </source>
</evidence>
<keyword evidence="1" id="KW-0413">Isomerase</keyword>
<dbReference type="EMBL" id="CABWIB010000001">
    <property type="protein sequence ID" value="VWL85918.1"/>
    <property type="molecule type" value="Genomic_DNA"/>
</dbReference>
<dbReference type="RefSeq" id="WP_156683873.1">
    <property type="nucleotide sequence ID" value="NZ_CABWIB010000001.1"/>
</dbReference>
<gene>
    <name evidence="1" type="ORF">OMES3154_01203</name>
</gene>
<organism evidence="1 2">
    <name type="scientific">Oceanivirga miroungae</name>
    <dbReference type="NCBI Taxonomy" id="1130046"/>
    <lineage>
        <taxon>Bacteria</taxon>
        <taxon>Fusobacteriati</taxon>
        <taxon>Fusobacteriota</taxon>
        <taxon>Fusobacteriia</taxon>
        <taxon>Fusobacteriales</taxon>
        <taxon>Leptotrichiaceae</taxon>
        <taxon>Oceanivirga</taxon>
    </lineage>
</organism>
<dbReference type="AlphaFoldDB" id="A0A6I8MCF8"/>
<reference evidence="1 2" key="1">
    <citation type="submission" date="2019-10" db="EMBL/GenBank/DDBJ databases">
        <authorList>
            <person name="Blom J."/>
        </authorList>
    </citation>
    <scope>NUCLEOTIDE SEQUENCE [LARGE SCALE GENOMIC DNA]</scope>
    <source>
        <strain evidence="1 2">ES3154-GLU</strain>
    </source>
</reference>
<dbReference type="InterPro" id="IPR036249">
    <property type="entry name" value="Thioredoxin-like_sf"/>
</dbReference>
<dbReference type="SUPFAM" id="SSF52833">
    <property type="entry name" value="Thioredoxin-like"/>
    <property type="match status" value="1"/>
</dbReference>
<evidence type="ECO:0000313" key="1">
    <source>
        <dbReference type="EMBL" id="VWL85918.1"/>
    </source>
</evidence>
<sequence>MTNYKEYLAFNNGEFGAYQEKIMDKIEIEHSDEKKIKDIKKIDLLVFAEPFCPDCRALVAVLQKFESLNENINIKYVTREHNYDLLKSYSDEARIPTIVIDGKAKFVEFPVSFKLKLEESLFTRMQIVHDYRIGKYNKMIVESLINIMK</sequence>
<protein>
    <submittedName>
        <fullName evidence="1">Thiol-disulfide isomerase and thioredoxins</fullName>
    </submittedName>
</protein>